<protein>
    <submittedName>
        <fullName evidence="3">Uncharacterized protein</fullName>
    </submittedName>
</protein>
<reference evidence="3 4" key="1">
    <citation type="submission" date="2024-02" db="EMBL/GenBank/DDBJ databases">
        <authorList>
            <person name="Chen Y."/>
            <person name="Shah S."/>
            <person name="Dougan E. K."/>
            <person name="Thang M."/>
            <person name="Chan C."/>
        </authorList>
    </citation>
    <scope>NUCLEOTIDE SEQUENCE [LARGE SCALE GENOMIC DNA]</scope>
</reference>
<evidence type="ECO:0000256" key="1">
    <source>
        <dbReference type="SAM" id="MobiDB-lite"/>
    </source>
</evidence>
<feature type="signal peptide" evidence="2">
    <location>
        <begin position="1"/>
        <end position="21"/>
    </location>
</feature>
<dbReference type="EMBL" id="CAXAMN010008914">
    <property type="protein sequence ID" value="CAK9027164.1"/>
    <property type="molecule type" value="Genomic_DNA"/>
</dbReference>
<evidence type="ECO:0000313" key="4">
    <source>
        <dbReference type="Proteomes" id="UP001642484"/>
    </source>
</evidence>
<sequence length="140" mass="15885">MIQTITVLECLWCLLWPGTSQFSGSWLSWSRGEASCLAVDLHLEASLIIWTKSHAFRRSAEYRALYDLDRWKLGKADQICLSYSHDDDYEELMPDEMKFQMPTHLAEAAGTASSTDASGVPINRKRRREDSANGAEPSRE</sequence>
<proteinExistence type="predicted"/>
<feature type="compositionally biased region" description="Low complexity" evidence="1">
    <location>
        <begin position="106"/>
        <end position="119"/>
    </location>
</feature>
<keyword evidence="2" id="KW-0732">Signal</keyword>
<evidence type="ECO:0000256" key="2">
    <source>
        <dbReference type="SAM" id="SignalP"/>
    </source>
</evidence>
<organism evidence="3 4">
    <name type="scientific">Durusdinium trenchii</name>
    <dbReference type="NCBI Taxonomy" id="1381693"/>
    <lineage>
        <taxon>Eukaryota</taxon>
        <taxon>Sar</taxon>
        <taxon>Alveolata</taxon>
        <taxon>Dinophyceae</taxon>
        <taxon>Suessiales</taxon>
        <taxon>Symbiodiniaceae</taxon>
        <taxon>Durusdinium</taxon>
    </lineage>
</organism>
<feature type="chain" id="PRO_5046258112" evidence="2">
    <location>
        <begin position="22"/>
        <end position="140"/>
    </location>
</feature>
<gene>
    <name evidence="3" type="ORF">CCMP2556_LOCUS16660</name>
</gene>
<keyword evidence="4" id="KW-1185">Reference proteome</keyword>
<name>A0ABP0KJZ6_9DINO</name>
<feature type="region of interest" description="Disordered" evidence="1">
    <location>
        <begin position="104"/>
        <end position="140"/>
    </location>
</feature>
<accession>A0ABP0KJZ6</accession>
<evidence type="ECO:0000313" key="3">
    <source>
        <dbReference type="EMBL" id="CAK9027164.1"/>
    </source>
</evidence>
<dbReference type="Proteomes" id="UP001642484">
    <property type="component" value="Unassembled WGS sequence"/>
</dbReference>
<comment type="caution">
    <text evidence="3">The sequence shown here is derived from an EMBL/GenBank/DDBJ whole genome shotgun (WGS) entry which is preliminary data.</text>
</comment>